<dbReference type="PANTHER" id="PTHR30250">
    <property type="entry name" value="PST FAMILY PREDICTED COLANIC ACID TRANSPORTER"/>
    <property type="match status" value="1"/>
</dbReference>
<sequence length="495" mass="56755">MSSKKNKLVSIKLNFVLNALRVLSTALITLFTMPYLNRILGAENVGKVEYVYTIINYFVLFSSIGIPMYGIREVSKARDDSKKLYTLVSELLIILFATTIISYALIFGILIHLGFLSSYKSLIFIMSFLVILNNIGAEWYFQGLENQKFITIRNVVVRSLVFGLIFILVKTSSDYETYAILFVIMLFGANVINFIIIGKKIISNKIQIRSLNLKKHIKPIFAIFAATISVNIYLQLDNFLIGIISGDRYVAYYTIANKLIRFVISFITIVGAVMLPRLSYLFLNDRTKYNNLLRKSFDLMMLLAIPSSIYFFIFSQEIIMFMGGEEFIAANLTMKILSPLCIIVSFAYFFGFLILYPQEKERIYTVATIASAFLSVLLNYFAITNFQQNGAAVVALLAEGLAILIMFYFIKKEYNFSEFFNYNFFKIILINVIVMIITIFGKKMITFGGNNFEWISFSLFFAFSYFLILLILKEKNTIEVLKQVKLKIGAIQNKE</sequence>
<feature type="transmembrane region" description="Helical" evidence="6">
    <location>
        <begin position="299"/>
        <end position="324"/>
    </location>
</feature>
<dbReference type="GO" id="GO:0005886">
    <property type="term" value="C:plasma membrane"/>
    <property type="evidence" value="ECO:0007669"/>
    <property type="project" value="UniProtKB-SubCell"/>
</dbReference>
<feature type="transmembrane region" description="Helical" evidence="6">
    <location>
        <begin position="363"/>
        <end position="383"/>
    </location>
</feature>
<feature type="transmembrane region" description="Helical" evidence="6">
    <location>
        <begin position="91"/>
        <end position="115"/>
    </location>
</feature>
<dbReference type="InterPro" id="IPR050833">
    <property type="entry name" value="Poly_Biosynth_Transport"/>
</dbReference>
<evidence type="ECO:0000256" key="3">
    <source>
        <dbReference type="ARBA" id="ARBA00022692"/>
    </source>
</evidence>
<feature type="transmembrane region" description="Helical" evidence="6">
    <location>
        <begin position="336"/>
        <end position="356"/>
    </location>
</feature>
<gene>
    <name evidence="7" type="ORF">DRF58_00410</name>
</gene>
<keyword evidence="8" id="KW-1185">Reference proteome</keyword>
<evidence type="ECO:0000256" key="5">
    <source>
        <dbReference type="ARBA" id="ARBA00023136"/>
    </source>
</evidence>
<feature type="transmembrane region" description="Helical" evidence="6">
    <location>
        <begin position="259"/>
        <end position="278"/>
    </location>
</feature>
<feature type="transmembrane region" description="Helical" evidence="6">
    <location>
        <begin position="217"/>
        <end position="236"/>
    </location>
</feature>
<feature type="transmembrane region" description="Helical" evidence="6">
    <location>
        <begin position="389"/>
        <end position="410"/>
    </location>
</feature>
<accession>A0A3D9D5I1</accession>
<dbReference type="Pfam" id="PF01943">
    <property type="entry name" value="Polysacc_synt"/>
    <property type="match status" value="1"/>
</dbReference>
<evidence type="ECO:0000313" key="8">
    <source>
        <dbReference type="Proteomes" id="UP000256326"/>
    </source>
</evidence>
<feature type="transmembrane region" description="Helical" evidence="6">
    <location>
        <begin position="12"/>
        <end position="31"/>
    </location>
</feature>
<evidence type="ECO:0000313" key="7">
    <source>
        <dbReference type="EMBL" id="REC73250.1"/>
    </source>
</evidence>
<dbReference type="OrthoDB" id="9815702at2"/>
<feature type="transmembrane region" description="Helical" evidence="6">
    <location>
        <begin position="422"/>
        <end position="440"/>
    </location>
</feature>
<keyword evidence="2" id="KW-1003">Cell membrane</keyword>
<proteinExistence type="predicted"/>
<reference evidence="7 8" key="1">
    <citation type="journal article" date="2006" name="Int. J. Syst. Evol. Microbiol.">
        <title>Chryseobacterium hispanicum sp. nov., isolated from the drinking water distribution system of Sevilla, Spain.</title>
        <authorList>
            <person name="Gallego V."/>
            <person name="Garcia M.T."/>
            <person name="Ventosa A."/>
        </authorList>
    </citation>
    <scope>NUCLEOTIDE SEQUENCE [LARGE SCALE GENOMIC DNA]</scope>
    <source>
        <strain evidence="7 8">KCTC 22104</strain>
    </source>
</reference>
<dbReference type="Proteomes" id="UP000256326">
    <property type="component" value="Unassembled WGS sequence"/>
</dbReference>
<dbReference type="AlphaFoldDB" id="A0A3D9D5I1"/>
<feature type="transmembrane region" description="Helical" evidence="6">
    <location>
        <begin position="150"/>
        <end position="169"/>
    </location>
</feature>
<organism evidence="7 8">
    <name type="scientific">Epilithonimonas hispanica</name>
    <dbReference type="NCBI Taxonomy" id="358687"/>
    <lineage>
        <taxon>Bacteria</taxon>
        <taxon>Pseudomonadati</taxon>
        <taxon>Bacteroidota</taxon>
        <taxon>Flavobacteriia</taxon>
        <taxon>Flavobacteriales</taxon>
        <taxon>Weeksellaceae</taxon>
        <taxon>Chryseobacterium group</taxon>
        <taxon>Epilithonimonas</taxon>
    </lineage>
</organism>
<keyword evidence="4 6" id="KW-1133">Transmembrane helix</keyword>
<evidence type="ECO:0000256" key="6">
    <source>
        <dbReference type="SAM" id="Phobius"/>
    </source>
</evidence>
<feature type="transmembrane region" description="Helical" evidence="6">
    <location>
        <begin position="452"/>
        <end position="472"/>
    </location>
</feature>
<keyword evidence="5 6" id="KW-0472">Membrane</keyword>
<comment type="caution">
    <text evidence="7">The sequence shown here is derived from an EMBL/GenBank/DDBJ whole genome shotgun (WGS) entry which is preliminary data.</text>
</comment>
<dbReference type="RefSeq" id="WP_116031569.1">
    <property type="nucleotide sequence ID" value="NZ_JBHLVV010000067.1"/>
</dbReference>
<evidence type="ECO:0000256" key="1">
    <source>
        <dbReference type="ARBA" id="ARBA00004651"/>
    </source>
</evidence>
<comment type="subcellular location">
    <subcellularLocation>
        <location evidence="1">Cell membrane</location>
        <topology evidence="1">Multi-pass membrane protein</topology>
    </subcellularLocation>
</comment>
<evidence type="ECO:0000256" key="2">
    <source>
        <dbReference type="ARBA" id="ARBA00022475"/>
    </source>
</evidence>
<name>A0A3D9D5I1_9FLAO</name>
<evidence type="ECO:0000256" key="4">
    <source>
        <dbReference type="ARBA" id="ARBA00022989"/>
    </source>
</evidence>
<dbReference type="CDD" id="cd13128">
    <property type="entry name" value="MATE_Wzx_like"/>
    <property type="match status" value="1"/>
</dbReference>
<dbReference type="InterPro" id="IPR002797">
    <property type="entry name" value="Polysacc_synth"/>
</dbReference>
<dbReference type="EMBL" id="QNUG01000001">
    <property type="protein sequence ID" value="REC73250.1"/>
    <property type="molecule type" value="Genomic_DNA"/>
</dbReference>
<protein>
    <submittedName>
        <fullName evidence="7">Uncharacterized protein</fullName>
    </submittedName>
</protein>
<dbReference type="PANTHER" id="PTHR30250:SF11">
    <property type="entry name" value="O-ANTIGEN TRANSPORTER-RELATED"/>
    <property type="match status" value="1"/>
</dbReference>
<feature type="transmembrane region" description="Helical" evidence="6">
    <location>
        <begin position="121"/>
        <end position="141"/>
    </location>
</feature>
<feature type="transmembrane region" description="Helical" evidence="6">
    <location>
        <begin position="175"/>
        <end position="196"/>
    </location>
</feature>
<feature type="transmembrane region" description="Helical" evidence="6">
    <location>
        <begin position="51"/>
        <end position="71"/>
    </location>
</feature>
<keyword evidence="3 6" id="KW-0812">Transmembrane</keyword>